<dbReference type="EMBL" id="UYRS01005070">
    <property type="protein sequence ID" value="VDK26970.1"/>
    <property type="molecule type" value="Genomic_DNA"/>
</dbReference>
<organism evidence="2 3">
    <name type="scientific">Taenia asiatica</name>
    <name type="common">Asian tapeworm</name>
    <dbReference type="NCBI Taxonomy" id="60517"/>
    <lineage>
        <taxon>Eukaryota</taxon>
        <taxon>Metazoa</taxon>
        <taxon>Spiralia</taxon>
        <taxon>Lophotrochozoa</taxon>
        <taxon>Platyhelminthes</taxon>
        <taxon>Cestoda</taxon>
        <taxon>Eucestoda</taxon>
        <taxon>Cyclophyllidea</taxon>
        <taxon>Taeniidae</taxon>
        <taxon>Taenia</taxon>
    </lineage>
</organism>
<feature type="transmembrane region" description="Helical" evidence="1">
    <location>
        <begin position="14"/>
        <end position="37"/>
    </location>
</feature>
<evidence type="ECO:0000313" key="2">
    <source>
        <dbReference type="EMBL" id="VDK26970.1"/>
    </source>
</evidence>
<keyword evidence="3" id="KW-1185">Reference proteome</keyword>
<evidence type="ECO:0000256" key="1">
    <source>
        <dbReference type="SAM" id="Phobius"/>
    </source>
</evidence>
<protein>
    <submittedName>
        <fullName evidence="2">Uncharacterized protein</fullName>
    </submittedName>
</protein>
<proteinExistence type="predicted"/>
<sequence>MSVLLLIDGESGWGWWYCVAVAGVLSTSTVFFSFLPCGGVPSLSQARAGMPVSSLPRGVRVCVCMGAGGGVLRLVYTEAAEGCTCEPGIRRLMCGACGATRVEGTYVHLRPIMRRLCVTRGDVAAVAGAAVAEQSAVVSPLVGRSVGRSVGRRGTARGGVTDVSAVPCGAVLCAAQLHSLASLPLRVASWFADVGGGGGGAVGRRWASQPASQPATVHEAWPRVRVSWARCARRVDCDG</sequence>
<dbReference type="Proteomes" id="UP000282613">
    <property type="component" value="Unassembled WGS sequence"/>
</dbReference>
<accession>A0A3P6P6P8</accession>
<gene>
    <name evidence="2" type="ORF">TASK_LOCUS3044</name>
</gene>
<name>A0A3P6P6P8_TAEAS</name>
<keyword evidence="1" id="KW-0812">Transmembrane</keyword>
<dbReference type="AlphaFoldDB" id="A0A3P6P6P8"/>
<keyword evidence="1" id="KW-1133">Transmembrane helix</keyword>
<reference evidence="2 3" key="1">
    <citation type="submission" date="2018-11" db="EMBL/GenBank/DDBJ databases">
        <authorList>
            <consortium name="Pathogen Informatics"/>
        </authorList>
    </citation>
    <scope>NUCLEOTIDE SEQUENCE [LARGE SCALE GENOMIC DNA]</scope>
</reference>
<keyword evidence="1" id="KW-0472">Membrane</keyword>
<evidence type="ECO:0000313" key="3">
    <source>
        <dbReference type="Proteomes" id="UP000282613"/>
    </source>
</evidence>